<keyword evidence="2" id="KW-0808">Transferase</keyword>
<dbReference type="AlphaFoldDB" id="A0A0H5LW48"/>
<evidence type="ECO:0000259" key="1">
    <source>
        <dbReference type="PROSITE" id="PS50263"/>
    </source>
</evidence>
<dbReference type="RefSeq" id="WP_053009538.1">
    <property type="nucleotide sequence ID" value="NZ_CWJI01000004.1"/>
</dbReference>
<keyword evidence="2" id="KW-0548">Nucleotidyltransferase</keyword>
<evidence type="ECO:0000313" key="3">
    <source>
        <dbReference type="Proteomes" id="UP000043316"/>
    </source>
</evidence>
<keyword evidence="2" id="KW-0695">RNA-directed DNA polymerase</keyword>
<proteinExistence type="predicted"/>
<name>A0A0H5LW48_YERIN</name>
<reference evidence="3" key="1">
    <citation type="submission" date="2015-03" db="EMBL/GenBank/DDBJ databases">
        <authorList>
            <consortium name="Pathogen Informatics"/>
        </authorList>
    </citation>
    <scope>NUCLEOTIDE SEQUENCE [LARGE SCALE GENOMIC DNA]</scope>
    <source>
        <strain evidence="3">R148</strain>
    </source>
</reference>
<evidence type="ECO:0000313" key="2">
    <source>
        <dbReference type="EMBL" id="CRY55137.1"/>
    </source>
</evidence>
<accession>A0A0H5LW48</accession>
<dbReference type="Gene3D" id="3.60.110.10">
    <property type="entry name" value="Carbon-nitrogen hydrolase"/>
    <property type="match status" value="1"/>
</dbReference>
<dbReference type="Proteomes" id="UP000043316">
    <property type="component" value="Unassembled WGS sequence"/>
</dbReference>
<dbReference type="CDD" id="cd01646">
    <property type="entry name" value="RT_Bac_retron_I"/>
    <property type="match status" value="1"/>
</dbReference>
<dbReference type="EMBL" id="CWJI01000004">
    <property type="protein sequence ID" value="CRY55137.1"/>
    <property type="molecule type" value="Genomic_DNA"/>
</dbReference>
<dbReference type="Pfam" id="PF00795">
    <property type="entry name" value="CN_hydrolase"/>
    <property type="match status" value="1"/>
</dbReference>
<gene>
    <name evidence="2" type="ORF">ERS008476_02115</name>
</gene>
<protein>
    <submittedName>
        <fullName evidence="2">Reverse transcriptase (RNA-dependent DNA polymerase)</fullName>
    </submittedName>
</protein>
<dbReference type="InterPro" id="IPR036526">
    <property type="entry name" value="C-N_Hydrolase_sf"/>
</dbReference>
<feature type="domain" description="CN hydrolase" evidence="1">
    <location>
        <begin position="694"/>
        <end position="925"/>
    </location>
</feature>
<dbReference type="PROSITE" id="PS50263">
    <property type="entry name" value="CN_HYDROLASE"/>
    <property type="match status" value="1"/>
</dbReference>
<dbReference type="InterPro" id="IPR003010">
    <property type="entry name" value="C-N_Hydrolase"/>
</dbReference>
<sequence>MVHPDIVTRAYDCLKSHAYHDNFNFFLKADIALFENTRFRKNIIGIAKFLNSANVQINTFSEWLDKIDVNFLPKKFKKSYNLEQENKALFLSNQKISNEYIVNEVHYLISAPIPIHIIETMWSIIVGSLLDESLSKNSYGNRVHNSIIRLRQDYPNQTESNSNNLFERYIDNYTKWRDQGINKAIEVVNTDNKDVAIFSLDLKGFYYNIDIDFNIISNIITETQNPKLIELSLILNDCLKKIHEKYKAVVENTIGITHLKNNNGGIPIGMTSSAILSNWYLKKFDDDVEELINPIYYGRYVDDMIFVLKSPKLEFGNNKNAINDFISNILRGMIVESEKDKGSYLLAEKYHSLPIQKDKLILHYFDKNHSLAGLQIFKKELENRSSAFRFLPDEHIVSDLDTFAYDILYDGSANKFRSIVGLVENETELSKYLSSHTIAHRLCKLPAGEKTLQQIKLFFKGENALIFSRLWEKVISYSLITGNNKFALDFYYSVKECIKKTWLSENHYDSSDINIKIQAGLNKYIDISFCLSLALLDIDVILGEKKTSNKSIKLISEIVRNSFYLKKLTKQFRTSNLIRHYLVSWPLANYTDYTGDLTKENTYFSLLDFELNDRKILRSPRYIHADDYQLFDLIKAIYSKKLHKFTKENKHHKDYCTVKKIKNNKALKLKFKNQKKTTKLKIALANMQIHQSSIESACRKDREPDISYERQKNLYKILNAANEENADILLLPELSIPVSWLPFMASHARRQQIALIFGLEHWVIDDIAYNLIVEILPYKSHDKYNSSFISLREKNHYAPSELEMLQSFRLKNSSDKHEDKKYHLISWRGVSFSTYNCFELANIEHRALFRSQIDILFACVWNKDINYYQHIMESAVRDIHCYIAQANTSQYGGSCVLQPTMTTISNKIYVKGGENTCILTTTLDIEGLREAQYRDKRISGDIIKHNPPGFSQKKLSRRF</sequence>
<dbReference type="GO" id="GO:0003964">
    <property type="term" value="F:RNA-directed DNA polymerase activity"/>
    <property type="evidence" value="ECO:0007669"/>
    <property type="project" value="UniProtKB-KW"/>
</dbReference>
<dbReference type="SUPFAM" id="SSF56317">
    <property type="entry name" value="Carbon-nitrogen hydrolase"/>
    <property type="match status" value="1"/>
</dbReference>
<organism evidence="2 3">
    <name type="scientific">Yersinia intermedia</name>
    <dbReference type="NCBI Taxonomy" id="631"/>
    <lineage>
        <taxon>Bacteria</taxon>
        <taxon>Pseudomonadati</taxon>
        <taxon>Pseudomonadota</taxon>
        <taxon>Gammaproteobacteria</taxon>
        <taxon>Enterobacterales</taxon>
        <taxon>Yersiniaceae</taxon>
        <taxon>Yersinia</taxon>
    </lineage>
</organism>